<dbReference type="FunFam" id="2.60.40.10:FF:000437">
    <property type="entry name" value="Beat-IIIc, isoform A"/>
    <property type="match status" value="1"/>
</dbReference>
<dbReference type="InterPro" id="IPR043502">
    <property type="entry name" value="DNA/RNA_pol_sf"/>
</dbReference>
<dbReference type="SUPFAM" id="SSF48726">
    <property type="entry name" value="Immunoglobulin"/>
    <property type="match status" value="1"/>
</dbReference>
<dbReference type="GO" id="GO:0071897">
    <property type="term" value="P:DNA biosynthetic process"/>
    <property type="evidence" value="ECO:0007669"/>
    <property type="project" value="UniProtKB-ARBA"/>
</dbReference>
<dbReference type="Proteomes" id="UP001314205">
    <property type="component" value="Unassembled WGS sequence"/>
</dbReference>
<dbReference type="InterPro" id="IPR007110">
    <property type="entry name" value="Ig-like_dom"/>
</dbReference>
<accession>A0AAV1L330</accession>
<dbReference type="Pfam" id="PF00078">
    <property type="entry name" value="RVT_1"/>
    <property type="match status" value="2"/>
</dbReference>
<dbReference type="EMBL" id="CAVLGL010000084">
    <property type="protein sequence ID" value="CAK1589708.1"/>
    <property type="molecule type" value="Genomic_DNA"/>
</dbReference>
<organism evidence="3 4">
    <name type="scientific">Parnassius mnemosyne</name>
    <name type="common">clouded apollo</name>
    <dbReference type="NCBI Taxonomy" id="213953"/>
    <lineage>
        <taxon>Eukaryota</taxon>
        <taxon>Metazoa</taxon>
        <taxon>Ecdysozoa</taxon>
        <taxon>Arthropoda</taxon>
        <taxon>Hexapoda</taxon>
        <taxon>Insecta</taxon>
        <taxon>Pterygota</taxon>
        <taxon>Neoptera</taxon>
        <taxon>Endopterygota</taxon>
        <taxon>Lepidoptera</taxon>
        <taxon>Glossata</taxon>
        <taxon>Ditrysia</taxon>
        <taxon>Papilionoidea</taxon>
        <taxon>Papilionidae</taxon>
        <taxon>Parnassiinae</taxon>
        <taxon>Parnassini</taxon>
        <taxon>Parnassius</taxon>
        <taxon>Driopa</taxon>
    </lineage>
</organism>
<protein>
    <recommendedName>
        <fullName evidence="5">Reverse transcriptase domain-containing protein</fullName>
    </recommendedName>
</protein>
<dbReference type="SUPFAM" id="SSF56672">
    <property type="entry name" value="DNA/RNA polymerases"/>
    <property type="match status" value="2"/>
</dbReference>
<dbReference type="InterPro" id="IPR036179">
    <property type="entry name" value="Ig-like_dom_sf"/>
</dbReference>
<feature type="domain" description="Ig-like" evidence="1">
    <location>
        <begin position="661"/>
        <end position="738"/>
    </location>
</feature>
<feature type="domain" description="Ig-like" evidence="1">
    <location>
        <begin position="763"/>
        <end position="857"/>
    </location>
</feature>
<dbReference type="PANTHER" id="PTHR35450">
    <property type="entry name" value="REVERSE TRANSCRIPTASE DOMAIN-CONTAINING PROTEIN"/>
    <property type="match status" value="1"/>
</dbReference>
<dbReference type="AlphaFoldDB" id="A0AAV1L330"/>
<evidence type="ECO:0008006" key="5">
    <source>
        <dbReference type="Google" id="ProtNLM"/>
    </source>
</evidence>
<keyword evidence="4" id="KW-1185">Reference proteome</keyword>
<evidence type="ECO:0000313" key="4">
    <source>
        <dbReference type="Proteomes" id="UP001314205"/>
    </source>
</evidence>
<feature type="domain" description="Reverse transcriptase" evidence="2">
    <location>
        <begin position="268"/>
        <end position="530"/>
    </location>
</feature>
<name>A0AAV1L330_9NEOP</name>
<dbReference type="PROSITE" id="PS50878">
    <property type="entry name" value="RT_POL"/>
    <property type="match status" value="2"/>
</dbReference>
<feature type="domain" description="Reverse transcriptase" evidence="2">
    <location>
        <begin position="1"/>
        <end position="224"/>
    </location>
</feature>
<dbReference type="Gene3D" id="2.60.40.10">
    <property type="entry name" value="Immunoglobulins"/>
    <property type="match status" value="1"/>
</dbReference>
<dbReference type="InterPro" id="IPR013783">
    <property type="entry name" value="Ig-like_fold"/>
</dbReference>
<dbReference type="CDD" id="cd01650">
    <property type="entry name" value="RT_nLTR_like"/>
    <property type="match status" value="2"/>
</dbReference>
<comment type="caution">
    <text evidence="3">The sequence shown here is derived from an EMBL/GenBank/DDBJ whole genome shotgun (WGS) entry which is preliminary data.</text>
</comment>
<evidence type="ECO:0000259" key="2">
    <source>
        <dbReference type="PROSITE" id="PS50878"/>
    </source>
</evidence>
<sequence length="907" mass="102062">MMSRAQNGCRGGGRGTKEPLLIDAVIGKVVKRNRRNLSAAWIDYKKAFDSVPHTWLKRVLELYKVDCTVRDFLGQCMGQWSTILCHLGQRMTAAENHIRIRRGIFQGDCLSPIWFCLSLNPLSTLLEGSGRGFQLRKGGTKVTHLFYMDDLKLFASSRSHLVELLNITCDFSNSIGMELGTDKCAILHFERGRVANSEGMDLSMPISIRILSEAEIYRYLGMSQNIGVDEAGMKQSVCDVFYARLTEMLNSLLSGVNGTHAYNGWIMPVLMYTFGILRWTQTELNALDRKVRTIMTSHRVHHPRSSMMSRAQNGCRGGGRGTKEPLLIDAVIGKVVKRNRRNLSAAWIDYKKAFDSVPHTWLKRVLELYKVDCTVRDFLGQCMGQWSTILCHLGQRMTAAENHIRIRRGIFQGDCLSPIWFCLSLNPLSTLLEGSGRGFQLRKGGTKVTHLFYMDDLKLFASSRSHLVELLNITCDFSNSIGMELGTDKCAILHFERGRVANSEGMDLSMPISIRILSEAEIYRYLGMSQNIGVDEAGMKQSVCDVFYARLTEMLNSLLSGVNGTHAYNGWIMPVLMYTFGILRWTQTELNALDRKVRTIMTSHRVHHPRSSVMRLYLPRKHGGRGFLSALTLHNREVCSLRTANTLKSLQIHVPRAVLTGRDAELMCTYELEGAQLYSIRWYRNMIEFYRYVPKESPATKVFPVAEIKVDVASSDQNRVVIREVDRMLTGEYQCEVSADAPLFHTDIKSAEMVVVEPPLLNPNVTSDRMTYVGGDHIRANCSSPPSLPAANITWYVNEQMVPGFTANHVFNFSNGYASSLATLELEAAVLSPVPTLMIRCEASIYDVWKATSHTIVLRERSANPASALGRSFTGGATETCLPTILMLILQILLQFLIENFTETSIR</sequence>
<proteinExistence type="predicted"/>
<gene>
    <name evidence="3" type="ORF">PARMNEM_LOCUS10162</name>
</gene>
<evidence type="ECO:0000259" key="1">
    <source>
        <dbReference type="PROSITE" id="PS50835"/>
    </source>
</evidence>
<dbReference type="InterPro" id="IPR000477">
    <property type="entry name" value="RT_dom"/>
</dbReference>
<evidence type="ECO:0000313" key="3">
    <source>
        <dbReference type="EMBL" id="CAK1589708.1"/>
    </source>
</evidence>
<reference evidence="3 4" key="1">
    <citation type="submission" date="2023-11" db="EMBL/GenBank/DDBJ databases">
        <authorList>
            <person name="Hedman E."/>
            <person name="Englund M."/>
            <person name="Stromberg M."/>
            <person name="Nyberg Akerstrom W."/>
            <person name="Nylinder S."/>
            <person name="Jareborg N."/>
            <person name="Kallberg Y."/>
            <person name="Kronander E."/>
        </authorList>
    </citation>
    <scope>NUCLEOTIDE SEQUENCE [LARGE SCALE GENOMIC DNA]</scope>
</reference>
<dbReference type="PANTHER" id="PTHR35450:SF2">
    <property type="entry name" value="REVERSE TRANSCRIPTASE DOMAIN-CONTAINING PROTEIN"/>
    <property type="match status" value="1"/>
</dbReference>
<dbReference type="PROSITE" id="PS50835">
    <property type="entry name" value="IG_LIKE"/>
    <property type="match status" value="2"/>
</dbReference>